<feature type="repeat" description="ANK" evidence="3">
    <location>
        <begin position="510"/>
        <end position="542"/>
    </location>
</feature>
<dbReference type="InterPro" id="IPR036770">
    <property type="entry name" value="Ankyrin_rpt-contain_sf"/>
</dbReference>
<comment type="caution">
    <text evidence="4">The sequence shown here is derived from an EMBL/GenBank/DDBJ whole genome shotgun (WGS) entry which is preliminary data.</text>
</comment>
<evidence type="ECO:0000256" key="3">
    <source>
        <dbReference type="PROSITE-ProRule" id="PRU00023"/>
    </source>
</evidence>
<dbReference type="PANTHER" id="PTHR24173">
    <property type="entry name" value="ANKYRIN REPEAT CONTAINING"/>
    <property type="match status" value="1"/>
</dbReference>
<sequence>MEKAICGNAKLSALDRQMNETYQQAVQTAGSVAGPWKEAITFTQRIWLSRRGECFLGSSHDAPDAEGVVCLGKAYEDQAQRVALIGDSLRKSQQNALLRRQNHVIERPGDVEKDLWLLPEQLLRGAFSGMLAAPKAAEGLFRLFQTTEAKLGLAVVLRVTASDPKAHDAEIRQLLAKVSEAKDEENVAYFSPKPEDYDGTIGSLVIFMRAAAGQAEFPCEMYERHPELINAMGAEFGSSRDAFLPYAACEARAYALPGSVAELVQALSAFDGGAFDRCTGTMRSMYGRNFYVANVVMQIAPRRLLAEAADPEEAKNPDHDLKIMPLLAWSYDSPWNHQKFQAIRDLFLKARADLAAGYRTRYGLTADEALLAAHVGLNNRFDWTLRGRPNPLRAAIMEADAKPSLAEVLAAGPLPQVVDAEPLLSLAVARPASIVPLLAAGAPVDAVSPIGKTPLMTAAQFNALEAVQGLLKAKAAVNLRSLAPDQIDGNDPPSEDNMLSACGTYAIAHGQRTALMYAAANAGLPVIKALLVAGADTALRDSTGQTALDYLEGRGPVPANPVLTGADLAMARSLLTPHGR</sequence>
<dbReference type="EMBL" id="JACIIZ010000005">
    <property type="protein sequence ID" value="MBB6251497.1"/>
    <property type="molecule type" value="Genomic_DNA"/>
</dbReference>
<proteinExistence type="predicted"/>
<dbReference type="Proteomes" id="UP000539175">
    <property type="component" value="Unassembled WGS sequence"/>
</dbReference>
<dbReference type="InterPro" id="IPR002110">
    <property type="entry name" value="Ankyrin_rpt"/>
</dbReference>
<evidence type="ECO:0000256" key="1">
    <source>
        <dbReference type="ARBA" id="ARBA00022737"/>
    </source>
</evidence>
<dbReference type="PROSITE" id="PS50088">
    <property type="entry name" value="ANK_REPEAT"/>
    <property type="match status" value="2"/>
</dbReference>
<dbReference type="RefSeq" id="WP_184800044.1">
    <property type="nucleotide sequence ID" value="NZ_JACIIZ010000005.1"/>
</dbReference>
<feature type="repeat" description="ANK" evidence="3">
    <location>
        <begin position="450"/>
        <end position="482"/>
    </location>
</feature>
<dbReference type="Gene3D" id="1.25.40.20">
    <property type="entry name" value="Ankyrin repeat-containing domain"/>
    <property type="match status" value="1"/>
</dbReference>
<dbReference type="SUPFAM" id="SSF48403">
    <property type="entry name" value="Ankyrin repeat"/>
    <property type="match status" value="1"/>
</dbReference>
<keyword evidence="2 3" id="KW-0040">ANK repeat</keyword>
<organism evidence="4 5">
    <name type="scientific">Nitrospirillum iridis</name>
    <dbReference type="NCBI Taxonomy" id="765888"/>
    <lineage>
        <taxon>Bacteria</taxon>
        <taxon>Pseudomonadati</taxon>
        <taxon>Pseudomonadota</taxon>
        <taxon>Alphaproteobacteria</taxon>
        <taxon>Rhodospirillales</taxon>
        <taxon>Azospirillaceae</taxon>
        <taxon>Nitrospirillum</taxon>
    </lineage>
</organism>
<name>A0A7X0AWN8_9PROT</name>
<keyword evidence="5" id="KW-1185">Reference proteome</keyword>
<dbReference type="PANTHER" id="PTHR24173:SF74">
    <property type="entry name" value="ANKYRIN REPEAT DOMAIN-CONTAINING PROTEIN 16"/>
    <property type="match status" value="1"/>
</dbReference>
<gene>
    <name evidence="4" type="ORF">FHS74_002048</name>
</gene>
<evidence type="ECO:0000313" key="5">
    <source>
        <dbReference type="Proteomes" id="UP000539175"/>
    </source>
</evidence>
<dbReference type="Pfam" id="PF00023">
    <property type="entry name" value="Ank"/>
    <property type="match status" value="2"/>
</dbReference>
<reference evidence="4 5" key="1">
    <citation type="submission" date="2020-08" db="EMBL/GenBank/DDBJ databases">
        <title>Genomic Encyclopedia of Type Strains, Phase IV (KMG-IV): sequencing the most valuable type-strain genomes for metagenomic binning, comparative biology and taxonomic classification.</title>
        <authorList>
            <person name="Goeker M."/>
        </authorList>
    </citation>
    <scope>NUCLEOTIDE SEQUENCE [LARGE SCALE GENOMIC DNA]</scope>
    <source>
        <strain evidence="4 5">DSM 22198</strain>
    </source>
</reference>
<keyword evidence="1" id="KW-0677">Repeat</keyword>
<protein>
    <submittedName>
        <fullName evidence="4">Uncharacterized protein YecT (DUF1311 family)</fullName>
    </submittedName>
</protein>
<evidence type="ECO:0000256" key="2">
    <source>
        <dbReference type="ARBA" id="ARBA00023043"/>
    </source>
</evidence>
<accession>A0A7X0AWN8</accession>
<dbReference type="SMART" id="SM00248">
    <property type="entry name" value="ANK"/>
    <property type="match status" value="2"/>
</dbReference>
<dbReference type="AlphaFoldDB" id="A0A7X0AWN8"/>
<evidence type="ECO:0000313" key="4">
    <source>
        <dbReference type="EMBL" id="MBB6251497.1"/>
    </source>
</evidence>